<keyword evidence="1" id="KW-0812">Transmembrane</keyword>
<organism evidence="2 3">
    <name type="scientific">Ancylostoma caninum</name>
    <name type="common">Dog hookworm</name>
    <dbReference type="NCBI Taxonomy" id="29170"/>
    <lineage>
        <taxon>Eukaryota</taxon>
        <taxon>Metazoa</taxon>
        <taxon>Ecdysozoa</taxon>
        <taxon>Nematoda</taxon>
        <taxon>Chromadorea</taxon>
        <taxon>Rhabditida</taxon>
        <taxon>Rhabditina</taxon>
        <taxon>Rhabditomorpha</taxon>
        <taxon>Strongyloidea</taxon>
        <taxon>Ancylostomatidae</taxon>
        <taxon>Ancylostomatinae</taxon>
        <taxon>Ancylostoma</taxon>
    </lineage>
</organism>
<accession>A0A368F485</accession>
<dbReference type="EMBL" id="JOJR01007275">
    <property type="protein sequence ID" value="RCN26448.1"/>
    <property type="molecule type" value="Genomic_DNA"/>
</dbReference>
<dbReference type="AlphaFoldDB" id="A0A368F485"/>
<protein>
    <submittedName>
        <fullName evidence="2">Uncharacterized protein</fullName>
    </submittedName>
</protein>
<evidence type="ECO:0000256" key="1">
    <source>
        <dbReference type="SAM" id="Phobius"/>
    </source>
</evidence>
<dbReference type="Proteomes" id="UP000252519">
    <property type="component" value="Unassembled WGS sequence"/>
</dbReference>
<gene>
    <name evidence="2" type="ORF">ANCCAN_27825</name>
</gene>
<comment type="caution">
    <text evidence="2">The sequence shown here is derived from an EMBL/GenBank/DDBJ whole genome shotgun (WGS) entry which is preliminary data.</text>
</comment>
<keyword evidence="1" id="KW-1133">Transmembrane helix</keyword>
<reference evidence="2 3" key="1">
    <citation type="submission" date="2014-10" db="EMBL/GenBank/DDBJ databases">
        <title>Draft genome of the hookworm Ancylostoma caninum.</title>
        <authorList>
            <person name="Mitreva M."/>
        </authorList>
    </citation>
    <scope>NUCLEOTIDE SEQUENCE [LARGE SCALE GENOMIC DNA]</scope>
    <source>
        <strain evidence="2 3">Baltimore</strain>
    </source>
</reference>
<keyword evidence="3" id="KW-1185">Reference proteome</keyword>
<evidence type="ECO:0000313" key="3">
    <source>
        <dbReference type="Proteomes" id="UP000252519"/>
    </source>
</evidence>
<proteinExistence type="predicted"/>
<keyword evidence="1" id="KW-0472">Membrane</keyword>
<sequence>MSGVGKSRSVLEHIADRDATSKVILWCYVIAENIILQGSKLYHWFCTTGIVYHSFILYYWNSALHLAFYLFFVIKFLNLHCS</sequence>
<feature type="transmembrane region" description="Helical" evidence="1">
    <location>
        <begin position="66"/>
        <end position="81"/>
    </location>
</feature>
<evidence type="ECO:0000313" key="2">
    <source>
        <dbReference type="EMBL" id="RCN26448.1"/>
    </source>
</evidence>
<name>A0A368F485_ANCCA</name>